<evidence type="ECO:0000256" key="2">
    <source>
        <dbReference type="ARBA" id="ARBA00023172"/>
    </source>
</evidence>
<dbReference type="Gene3D" id="1.10.443.10">
    <property type="entry name" value="Intergrase catalytic core"/>
    <property type="match status" value="1"/>
</dbReference>
<dbReference type="InterPro" id="IPR011010">
    <property type="entry name" value="DNA_brk_join_enz"/>
</dbReference>
<dbReference type="CDD" id="cd00397">
    <property type="entry name" value="DNA_BRE_C"/>
    <property type="match status" value="1"/>
</dbReference>
<evidence type="ECO:0000256" key="3">
    <source>
        <dbReference type="SAM" id="MobiDB-lite"/>
    </source>
</evidence>
<reference evidence="5 6" key="1">
    <citation type="journal article" date="2014" name="Front. Microbiol.">
        <title>Population and genomic analysis of the genus Halorubrum.</title>
        <authorList>
            <person name="Fullmer M.S."/>
            <person name="Soucy S.M."/>
            <person name="Swithers K.S."/>
            <person name="Makkay A.M."/>
            <person name="Wheeler R."/>
            <person name="Ventosa A."/>
            <person name="Gogarten J.P."/>
            <person name="Papke R.T."/>
        </authorList>
    </citation>
    <scope>NUCLEOTIDE SEQUENCE [LARGE SCALE GENOMIC DNA]</scope>
    <source>
        <strain evidence="5 6">LD3</strain>
    </source>
</reference>
<dbReference type="GO" id="GO:0003677">
    <property type="term" value="F:DNA binding"/>
    <property type="evidence" value="ECO:0007669"/>
    <property type="project" value="UniProtKB-KW"/>
</dbReference>
<evidence type="ECO:0000259" key="4">
    <source>
        <dbReference type="PROSITE" id="PS51898"/>
    </source>
</evidence>
<organism evidence="5 6">
    <name type="scientific">Halorubrum ezzemoulense</name>
    <name type="common">Halorubrum chaoviator</name>
    <dbReference type="NCBI Taxonomy" id="337243"/>
    <lineage>
        <taxon>Archaea</taxon>
        <taxon>Methanobacteriati</taxon>
        <taxon>Methanobacteriota</taxon>
        <taxon>Stenosarchaea group</taxon>
        <taxon>Halobacteria</taxon>
        <taxon>Halobacteriales</taxon>
        <taxon>Haloferacaceae</taxon>
        <taxon>Halorubrum</taxon>
    </lineage>
</organism>
<accession>A0A256ILI3</accession>
<dbReference type="InterPro" id="IPR002104">
    <property type="entry name" value="Integrase_catalytic"/>
</dbReference>
<dbReference type="GO" id="GO:0006310">
    <property type="term" value="P:DNA recombination"/>
    <property type="evidence" value="ECO:0007669"/>
    <property type="project" value="UniProtKB-KW"/>
</dbReference>
<proteinExistence type="predicted"/>
<dbReference type="Pfam" id="PF00589">
    <property type="entry name" value="Phage_integrase"/>
    <property type="match status" value="1"/>
</dbReference>
<name>A0A256ILI3_HALEZ</name>
<dbReference type="AlphaFoldDB" id="A0A256ILI3"/>
<sequence>MSEEESDEPAYKEETHKSNEERKKEIQDPYFKEFYGDIKTDKRGTQTPHGYRETLLMLEEWMEENDIDSWQDLTRYHMTELKNYLEEDKGLYGSSADRHLDRLRLFFKSDEAIKEAGVYKEDCIDKINGFSNTNQQLYQKVTGEDVIFVTKDEYREMLEACNSTREELIIRTLWETGMRRSELAETTLQKVKIDEKKIEVDNKKNDKTRTIPFSPDLLPILREWMEYGGRDQYSKAEDSPYLIVTQHSEQVQPAYINKIVRRVADRADVSESYATDAMDRKLWKPTAHHFRNAYATYRVAESEGAGAMNLKKLAELMGHSNTEQTARYVGLLEDDLEEANEKYRPKMKDKARNLAREL</sequence>
<feature type="compositionally biased region" description="Basic and acidic residues" evidence="3">
    <location>
        <begin position="9"/>
        <end position="25"/>
    </location>
</feature>
<keyword evidence="2" id="KW-0233">DNA recombination</keyword>
<comment type="caution">
    <text evidence="5">The sequence shown here is derived from an EMBL/GenBank/DDBJ whole genome shotgun (WGS) entry which is preliminary data.</text>
</comment>
<dbReference type="SUPFAM" id="SSF56349">
    <property type="entry name" value="DNA breaking-rejoining enzymes"/>
    <property type="match status" value="1"/>
</dbReference>
<feature type="region of interest" description="Disordered" evidence="3">
    <location>
        <begin position="1"/>
        <end position="25"/>
    </location>
</feature>
<gene>
    <name evidence="5" type="ORF">DJ83_16985</name>
</gene>
<dbReference type="EMBL" id="NHOW01000214">
    <property type="protein sequence ID" value="OYR57420.1"/>
    <property type="molecule type" value="Genomic_DNA"/>
</dbReference>
<keyword evidence="1" id="KW-0238">DNA-binding</keyword>
<dbReference type="GO" id="GO:0015074">
    <property type="term" value="P:DNA integration"/>
    <property type="evidence" value="ECO:0007669"/>
    <property type="project" value="InterPro"/>
</dbReference>
<feature type="domain" description="Tyr recombinase" evidence="4">
    <location>
        <begin position="144"/>
        <end position="341"/>
    </location>
</feature>
<dbReference type="RefSeq" id="WP_094580635.1">
    <property type="nucleotide sequence ID" value="NZ_NHOW01000214.1"/>
</dbReference>
<dbReference type="Proteomes" id="UP000216409">
    <property type="component" value="Unassembled WGS sequence"/>
</dbReference>
<dbReference type="InterPro" id="IPR050090">
    <property type="entry name" value="Tyrosine_recombinase_XerCD"/>
</dbReference>
<dbReference type="InterPro" id="IPR013762">
    <property type="entry name" value="Integrase-like_cat_sf"/>
</dbReference>
<evidence type="ECO:0000256" key="1">
    <source>
        <dbReference type="ARBA" id="ARBA00023125"/>
    </source>
</evidence>
<evidence type="ECO:0000313" key="5">
    <source>
        <dbReference type="EMBL" id="OYR57420.1"/>
    </source>
</evidence>
<dbReference type="InterPro" id="IPR010998">
    <property type="entry name" value="Integrase_recombinase_N"/>
</dbReference>
<evidence type="ECO:0000313" key="6">
    <source>
        <dbReference type="Proteomes" id="UP000216409"/>
    </source>
</evidence>
<dbReference type="Gene3D" id="1.10.150.130">
    <property type="match status" value="1"/>
</dbReference>
<dbReference type="PANTHER" id="PTHR30349">
    <property type="entry name" value="PHAGE INTEGRASE-RELATED"/>
    <property type="match status" value="1"/>
</dbReference>
<dbReference type="PROSITE" id="PS51898">
    <property type="entry name" value="TYR_RECOMBINASE"/>
    <property type="match status" value="1"/>
</dbReference>
<protein>
    <recommendedName>
        <fullName evidence="4">Tyr recombinase domain-containing protein</fullName>
    </recommendedName>
</protein>